<sequence length="406" mass="44505">MTPPLLDHLSLVCRGGNMGRNVSLQLKLVNGATLAVSVPSSSTVSALKKIVAEKESIPVDKQRIIYAGKELDDVSTLAESEVDSGAQMFVVVRTAKGLQIHVKTLKDRFFIINADQTTTVLDVKQRVAEQDPQWEVARQRMIFQGKELQDSKLIVNCGLHDETPTVHLVMRPPAPGTARRRKDDNSVKSSSNAKSKSRSSPVVKLESSACASPEDDYRDCRVNGDLITENIPMEFETAWSEFEVEARSTSASAQWENAVNLMPTGGHGNSPGSDESLAVIEALDVSAIDLGTLPSSSSPVFTDMVANSKVESYEELPVPSTQGRAYDLSKVDEKLRKRLLKNRLSAERSRQRKQAHVESLEFELSCCRSENEYLKKKVASLEAQLAALTMAAGTNQNAYRKEVAVS</sequence>
<dbReference type="InterPro" id="IPR029071">
    <property type="entry name" value="Ubiquitin-like_domsf"/>
</dbReference>
<proteinExistence type="predicted"/>
<dbReference type="SUPFAM" id="SSF54236">
    <property type="entry name" value="Ubiquitin-like"/>
    <property type="match status" value="2"/>
</dbReference>
<dbReference type="SMART" id="SM00213">
    <property type="entry name" value="UBQ"/>
    <property type="match status" value="2"/>
</dbReference>
<dbReference type="SMART" id="SM00338">
    <property type="entry name" value="BRLZ"/>
    <property type="match status" value="1"/>
</dbReference>
<feature type="domain" description="Ubiquitin-like" evidence="2">
    <location>
        <begin position="98"/>
        <end position="163"/>
    </location>
</feature>
<dbReference type="PROSITE" id="PS50053">
    <property type="entry name" value="UBIQUITIN_2"/>
    <property type="match status" value="2"/>
</dbReference>
<reference evidence="4" key="1">
    <citation type="submission" date="2021-01" db="EMBL/GenBank/DDBJ databases">
        <authorList>
            <person name="Corre E."/>
            <person name="Pelletier E."/>
            <person name="Niang G."/>
            <person name="Scheremetjew M."/>
            <person name="Finn R."/>
            <person name="Kale V."/>
            <person name="Holt S."/>
            <person name="Cochrane G."/>
            <person name="Meng A."/>
            <person name="Brown T."/>
            <person name="Cohen L."/>
        </authorList>
    </citation>
    <scope>NUCLEOTIDE SEQUENCE</scope>
    <source>
        <strain evidence="4">CCMP325</strain>
    </source>
</reference>
<dbReference type="PROSITE" id="PS00299">
    <property type="entry name" value="UBIQUITIN_1"/>
    <property type="match status" value="1"/>
</dbReference>
<name>A0A7S0ND93_9CRYP</name>
<accession>A0A7S0ND93</accession>
<evidence type="ECO:0000313" key="4">
    <source>
        <dbReference type="EMBL" id="CAD8506769.1"/>
    </source>
</evidence>
<evidence type="ECO:0008006" key="5">
    <source>
        <dbReference type="Google" id="ProtNLM"/>
    </source>
</evidence>
<dbReference type="GO" id="GO:0003700">
    <property type="term" value="F:DNA-binding transcription factor activity"/>
    <property type="evidence" value="ECO:0007669"/>
    <property type="project" value="InterPro"/>
</dbReference>
<dbReference type="InterPro" id="IPR004827">
    <property type="entry name" value="bZIP"/>
</dbReference>
<dbReference type="EMBL" id="HBEO01033647">
    <property type="protein sequence ID" value="CAD8506769.1"/>
    <property type="molecule type" value="Transcribed_RNA"/>
</dbReference>
<evidence type="ECO:0000256" key="1">
    <source>
        <dbReference type="SAM" id="MobiDB-lite"/>
    </source>
</evidence>
<dbReference type="PANTHER" id="PTHR10677:SF3">
    <property type="entry name" value="FI07626P-RELATED"/>
    <property type="match status" value="1"/>
</dbReference>
<dbReference type="Gene3D" id="3.10.20.90">
    <property type="entry name" value="Phosphatidylinositol 3-kinase Catalytic Subunit, Chain A, domain 1"/>
    <property type="match status" value="2"/>
</dbReference>
<dbReference type="GO" id="GO:0031593">
    <property type="term" value="F:polyubiquitin modification-dependent protein binding"/>
    <property type="evidence" value="ECO:0007669"/>
    <property type="project" value="TreeGrafter"/>
</dbReference>
<dbReference type="InterPro" id="IPR019954">
    <property type="entry name" value="Ubiquitin_CS"/>
</dbReference>
<dbReference type="CDD" id="cd17039">
    <property type="entry name" value="Ubl_ubiquitin_like"/>
    <property type="match status" value="2"/>
</dbReference>
<dbReference type="PANTHER" id="PTHR10677">
    <property type="entry name" value="UBIQUILIN"/>
    <property type="match status" value="1"/>
</dbReference>
<feature type="region of interest" description="Disordered" evidence="1">
    <location>
        <begin position="167"/>
        <end position="208"/>
    </location>
</feature>
<dbReference type="PROSITE" id="PS50217">
    <property type="entry name" value="BZIP"/>
    <property type="match status" value="1"/>
</dbReference>
<gene>
    <name evidence="4" type="ORF">HPHI1048_LOCUS22767</name>
</gene>
<protein>
    <recommendedName>
        <fullName evidence="5">BZIP domain-containing protein</fullName>
    </recommendedName>
</protein>
<evidence type="ECO:0000259" key="3">
    <source>
        <dbReference type="PROSITE" id="PS50217"/>
    </source>
</evidence>
<dbReference type="InterPro" id="IPR000626">
    <property type="entry name" value="Ubiquitin-like_dom"/>
</dbReference>
<dbReference type="PRINTS" id="PR00348">
    <property type="entry name" value="UBIQUITIN"/>
</dbReference>
<dbReference type="GO" id="GO:0006511">
    <property type="term" value="P:ubiquitin-dependent protein catabolic process"/>
    <property type="evidence" value="ECO:0007669"/>
    <property type="project" value="TreeGrafter"/>
</dbReference>
<feature type="compositionally biased region" description="Low complexity" evidence="1">
    <location>
        <begin position="187"/>
        <end position="200"/>
    </location>
</feature>
<dbReference type="GO" id="GO:0005829">
    <property type="term" value="C:cytosol"/>
    <property type="evidence" value="ECO:0007669"/>
    <property type="project" value="TreeGrafter"/>
</dbReference>
<dbReference type="AlphaFoldDB" id="A0A7S0ND93"/>
<dbReference type="InterPro" id="IPR046347">
    <property type="entry name" value="bZIP_sf"/>
</dbReference>
<dbReference type="Pfam" id="PF00240">
    <property type="entry name" value="ubiquitin"/>
    <property type="match status" value="2"/>
</dbReference>
<dbReference type="InterPro" id="IPR015496">
    <property type="entry name" value="Ubiquilin"/>
</dbReference>
<dbReference type="PROSITE" id="PS00036">
    <property type="entry name" value="BZIP_BASIC"/>
    <property type="match status" value="1"/>
</dbReference>
<dbReference type="InterPro" id="IPR019956">
    <property type="entry name" value="Ubiquitin_dom"/>
</dbReference>
<dbReference type="Gene3D" id="1.20.5.170">
    <property type="match status" value="1"/>
</dbReference>
<dbReference type="SUPFAM" id="SSF57959">
    <property type="entry name" value="Leucine zipper domain"/>
    <property type="match status" value="1"/>
</dbReference>
<dbReference type="Pfam" id="PF00170">
    <property type="entry name" value="bZIP_1"/>
    <property type="match status" value="1"/>
</dbReference>
<organism evidence="4">
    <name type="scientific">Hanusia phi</name>
    <dbReference type="NCBI Taxonomy" id="3032"/>
    <lineage>
        <taxon>Eukaryota</taxon>
        <taxon>Cryptophyceae</taxon>
        <taxon>Pyrenomonadales</taxon>
        <taxon>Geminigeraceae</taxon>
        <taxon>Hanusia</taxon>
    </lineage>
</organism>
<feature type="domain" description="Ubiquitin-like" evidence="2">
    <location>
        <begin position="22"/>
        <end position="97"/>
    </location>
</feature>
<feature type="domain" description="BZIP" evidence="3">
    <location>
        <begin position="332"/>
        <end position="388"/>
    </location>
</feature>
<evidence type="ECO:0000259" key="2">
    <source>
        <dbReference type="PROSITE" id="PS50053"/>
    </source>
</evidence>